<feature type="active site" description="Proton acceptor" evidence="14">
    <location>
        <position position="50"/>
    </location>
</feature>
<evidence type="ECO:0000256" key="9">
    <source>
        <dbReference type="ARBA" id="ARBA00022912"/>
    </source>
</evidence>
<evidence type="ECO:0000256" key="2">
    <source>
        <dbReference type="ARBA" id="ARBA00004496"/>
    </source>
</evidence>
<keyword evidence="8" id="KW-0378">Hydrolase</keyword>
<evidence type="ECO:0000256" key="8">
    <source>
        <dbReference type="ARBA" id="ARBA00022801"/>
    </source>
</evidence>
<dbReference type="PANTHER" id="PTHR12258">
    <property type="entry name" value="JANUS-A/JANUS-B"/>
    <property type="match status" value="1"/>
</dbReference>
<evidence type="ECO:0000256" key="5">
    <source>
        <dbReference type="ARBA" id="ARBA00011945"/>
    </source>
</evidence>
<evidence type="ECO:0000256" key="4">
    <source>
        <dbReference type="ARBA" id="ARBA00011245"/>
    </source>
</evidence>
<comment type="catalytic activity">
    <reaction evidence="12">
        <text>N(pros)-phospho-L-histidyl-[protein] + H2O = L-histidyl-[protein] + phosphate</text>
        <dbReference type="Rhea" id="RHEA:47964"/>
        <dbReference type="Rhea" id="RHEA-COMP:9745"/>
        <dbReference type="Rhea" id="RHEA-COMP:9746"/>
        <dbReference type="ChEBI" id="CHEBI:15377"/>
        <dbReference type="ChEBI" id="CHEBI:29979"/>
        <dbReference type="ChEBI" id="CHEBI:43474"/>
        <dbReference type="ChEBI" id="CHEBI:64837"/>
        <dbReference type="EC" id="3.9.1.3"/>
    </reaction>
</comment>
<dbReference type="GO" id="GO:0005829">
    <property type="term" value="C:cytosol"/>
    <property type="evidence" value="ECO:0007669"/>
    <property type="project" value="TreeGrafter"/>
</dbReference>
<evidence type="ECO:0000256" key="7">
    <source>
        <dbReference type="ARBA" id="ARBA00022490"/>
    </source>
</evidence>
<dbReference type="KEGG" id="cmk:103183013"/>
<comment type="subunit">
    <text evidence="4">Monomer.</text>
</comment>
<dbReference type="InterPro" id="IPR007702">
    <property type="entry name" value="Janus"/>
</dbReference>
<evidence type="ECO:0000256" key="12">
    <source>
        <dbReference type="ARBA" id="ARBA00049028"/>
    </source>
</evidence>
<evidence type="ECO:0000256" key="13">
    <source>
        <dbReference type="ARBA" id="ARBA00049335"/>
    </source>
</evidence>
<dbReference type="EMBL" id="JW877940">
    <property type="protein sequence ID" value="AFP10457.1"/>
    <property type="molecule type" value="mRNA"/>
</dbReference>
<dbReference type="FunFam" id="3.50.20.20:FF:000001">
    <property type="entry name" value="14 kDa phosphohistidine phosphatase"/>
    <property type="match status" value="1"/>
</dbReference>
<keyword evidence="9" id="KW-0904">Protein phosphatase</keyword>
<dbReference type="RefSeq" id="XP_042193631.1">
    <property type="nucleotide sequence ID" value="XM_042337697.1"/>
</dbReference>
<protein>
    <recommendedName>
        <fullName evidence="6">14 kDa phosphohistidine phosphatase</fullName>
        <ecNumber evidence="5">3.9.1.3</ecNumber>
    </recommendedName>
    <alternativeName>
        <fullName evidence="11">Phosphohistidine phosphatase 1</fullName>
    </alternativeName>
    <alternativeName>
        <fullName evidence="10">Protein histidine phosphatase</fullName>
    </alternativeName>
</protein>
<dbReference type="PANTHER" id="PTHR12258:SF10">
    <property type="entry name" value="14 KDA PHOSPHOHISTIDINE PHOSPHATASE"/>
    <property type="match status" value="1"/>
</dbReference>
<proteinExistence type="evidence at transcript level"/>
<evidence type="ECO:0000256" key="14">
    <source>
        <dbReference type="PIRSR" id="PIRSR607702-1"/>
    </source>
</evidence>
<dbReference type="AlphaFoldDB" id="V9LD52"/>
<accession>V9LD52</accession>
<evidence type="ECO:0000256" key="3">
    <source>
        <dbReference type="ARBA" id="ARBA00010971"/>
    </source>
</evidence>
<dbReference type="GeneID" id="103183013"/>
<sequence>MAAAELAQVPDVDIDADGTFKYVLVRVCRTGGGGGGKKDIVRGWSWAEYHGDIFDKVVDQLEKKGMKCDCKGGGRIQHNSQDKTINVYGYSVGFGRAKHEITTEKLKAKYPDYSISWSNEGY</sequence>
<evidence type="ECO:0000256" key="10">
    <source>
        <dbReference type="ARBA" id="ARBA00029952"/>
    </source>
</evidence>
<evidence type="ECO:0000256" key="1">
    <source>
        <dbReference type="ARBA" id="ARBA00003087"/>
    </source>
</evidence>
<evidence type="ECO:0000256" key="11">
    <source>
        <dbReference type="ARBA" id="ARBA00030831"/>
    </source>
</evidence>
<organism evidence="16">
    <name type="scientific">Callorhinchus milii</name>
    <name type="common">Ghost shark</name>
    <dbReference type="NCBI Taxonomy" id="7868"/>
    <lineage>
        <taxon>Eukaryota</taxon>
        <taxon>Metazoa</taxon>
        <taxon>Chordata</taxon>
        <taxon>Craniata</taxon>
        <taxon>Vertebrata</taxon>
        <taxon>Chondrichthyes</taxon>
        <taxon>Holocephali</taxon>
        <taxon>Chimaeriformes</taxon>
        <taxon>Callorhinchidae</taxon>
        <taxon>Callorhinchus</taxon>
    </lineage>
</organism>
<comment type="similarity">
    <text evidence="3">Belongs to the janus family.</text>
</comment>
<dbReference type="EC" id="3.9.1.3" evidence="5"/>
<feature type="binding site" evidence="15">
    <location>
        <position position="21"/>
    </location>
    <ligand>
        <name>substrate</name>
    </ligand>
</feature>
<evidence type="ECO:0000256" key="6">
    <source>
        <dbReference type="ARBA" id="ARBA00014497"/>
    </source>
</evidence>
<evidence type="ECO:0000313" key="16">
    <source>
        <dbReference type="EMBL" id="AFP10457.1"/>
    </source>
</evidence>
<evidence type="ECO:0000256" key="15">
    <source>
        <dbReference type="PIRSR" id="PIRSR607702-2"/>
    </source>
</evidence>
<name>V9LD52_CALMI</name>
<comment type="function">
    <text evidence="1">Exhibits phosphohistidine phosphatase activity.</text>
</comment>
<dbReference type="InterPro" id="IPR038596">
    <property type="entry name" value="Janus_sf"/>
</dbReference>
<dbReference type="Gene3D" id="3.50.20.20">
    <property type="entry name" value="Janus/Ocnus"/>
    <property type="match status" value="1"/>
</dbReference>
<comment type="subcellular location">
    <subcellularLocation>
        <location evidence="2">Cytoplasm</location>
    </subcellularLocation>
</comment>
<reference evidence="16" key="1">
    <citation type="journal article" date="2014" name="Nature">
        <title>Elephant shark genome provides unique insights into gnathostome evolution.</title>
        <authorList>
            <consortium name="International Elephant Shark Genome Sequencing Consortium"/>
            <person name="Venkatesh B."/>
            <person name="Lee A.P."/>
            <person name="Ravi V."/>
            <person name="Maurya A.K."/>
            <person name="Lian M.M."/>
            <person name="Swann J.B."/>
            <person name="Ohta Y."/>
            <person name="Flajnik M.F."/>
            <person name="Sutoh Y."/>
            <person name="Kasahara M."/>
            <person name="Hoon S."/>
            <person name="Gangu V."/>
            <person name="Roy S.W."/>
            <person name="Irimia M."/>
            <person name="Korzh V."/>
            <person name="Kondrychyn I."/>
            <person name="Lim Z.W."/>
            <person name="Tay B.H."/>
            <person name="Tohari S."/>
            <person name="Kong K.W."/>
            <person name="Ho S."/>
            <person name="Lorente-Galdos B."/>
            <person name="Quilez J."/>
            <person name="Marques-Bonet T."/>
            <person name="Raney B.J."/>
            <person name="Ingham P.W."/>
            <person name="Tay A."/>
            <person name="Hillier L.W."/>
            <person name="Minx P."/>
            <person name="Boehm T."/>
            <person name="Wilson R.K."/>
            <person name="Brenner S."/>
            <person name="Warren W.C."/>
        </authorList>
    </citation>
    <scope>NUCLEOTIDE SEQUENCE</scope>
    <source>
        <tissue evidence="16">Muscle</tissue>
    </source>
</reference>
<dbReference type="Pfam" id="PF05005">
    <property type="entry name" value="Ocnus"/>
    <property type="match status" value="1"/>
</dbReference>
<dbReference type="OrthoDB" id="10249612at2759"/>
<keyword evidence="7" id="KW-0963">Cytoplasm</keyword>
<dbReference type="SUPFAM" id="SSF143724">
    <property type="entry name" value="PHP14-like"/>
    <property type="match status" value="1"/>
</dbReference>
<comment type="catalytic activity">
    <reaction evidence="13">
        <text>N(tele)-phospho-L-histidyl-[protein] + H2O = L-histidyl-[protein] + phosphate</text>
        <dbReference type="Rhea" id="RHEA:47960"/>
        <dbReference type="Rhea" id="RHEA-COMP:9745"/>
        <dbReference type="Rhea" id="RHEA-COMP:10719"/>
        <dbReference type="ChEBI" id="CHEBI:15377"/>
        <dbReference type="ChEBI" id="CHEBI:29979"/>
        <dbReference type="ChEBI" id="CHEBI:43474"/>
        <dbReference type="ChEBI" id="CHEBI:83586"/>
        <dbReference type="EC" id="3.9.1.3"/>
    </reaction>
</comment>
<dbReference type="CTD" id="29085"/>
<dbReference type="GO" id="GO:0101006">
    <property type="term" value="F:protein histidine phosphatase activity"/>
    <property type="evidence" value="ECO:0007669"/>
    <property type="project" value="UniProtKB-EC"/>
</dbReference>